<feature type="non-terminal residue" evidence="1">
    <location>
        <position position="1"/>
    </location>
</feature>
<comment type="caution">
    <text evidence="1">The sequence shown here is derived from an EMBL/GenBank/DDBJ whole genome shotgun (WGS) entry which is preliminary data.</text>
</comment>
<gene>
    <name evidence="1" type="ORF">RYX45_23250</name>
</gene>
<feature type="non-terminal residue" evidence="1">
    <location>
        <position position="86"/>
    </location>
</feature>
<name>A0AAJ2NTC4_ALKPS</name>
<sequence length="86" mass="10282">QPEVDGYFPIALMSEDDFNKLTSNHKLLKDMEYIYYINEDPEYAGDMYDVQQELLFTLGEEERSYKLKEAIAVKSINNLRYFHEFI</sequence>
<dbReference type="Proteomes" id="UP001285636">
    <property type="component" value="Unassembled WGS sequence"/>
</dbReference>
<dbReference type="AlphaFoldDB" id="A0AAJ2NTC4"/>
<organism evidence="1 2">
    <name type="scientific">Alkalihalophilus pseudofirmus</name>
    <name type="common">Bacillus pseudofirmus</name>
    <dbReference type="NCBI Taxonomy" id="79885"/>
    <lineage>
        <taxon>Bacteria</taxon>
        <taxon>Bacillati</taxon>
        <taxon>Bacillota</taxon>
        <taxon>Bacilli</taxon>
        <taxon>Bacillales</taxon>
        <taxon>Bacillaceae</taxon>
        <taxon>Alkalihalophilus</taxon>
    </lineage>
</organism>
<accession>A0AAJ2NTC4</accession>
<dbReference type="EMBL" id="JAWJAY010000908">
    <property type="protein sequence ID" value="MDV2888083.1"/>
    <property type="molecule type" value="Genomic_DNA"/>
</dbReference>
<reference evidence="1" key="1">
    <citation type="submission" date="2023-10" db="EMBL/GenBank/DDBJ databases">
        <title>Screening of Alkalihalophilus pseudofirmusBZ-TG-HK211 and Its Alleviation of Salt Stress on Rapeseed Growth.</title>
        <authorList>
            <person name="Zhao B."/>
            <person name="Guo T."/>
        </authorList>
    </citation>
    <scope>NUCLEOTIDE SEQUENCE</scope>
    <source>
        <strain evidence="1">BZ-TG-HK211</strain>
    </source>
</reference>
<proteinExistence type="predicted"/>
<dbReference type="RefSeq" id="WP_323468123.1">
    <property type="nucleotide sequence ID" value="NZ_JAWJAY010000908.1"/>
</dbReference>
<protein>
    <submittedName>
        <fullName evidence="1">Uncharacterized protein</fullName>
    </submittedName>
</protein>
<evidence type="ECO:0000313" key="1">
    <source>
        <dbReference type="EMBL" id="MDV2888083.1"/>
    </source>
</evidence>
<evidence type="ECO:0000313" key="2">
    <source>
        <dbReference type="Proteomes" id="UP001285636"/>
    </source>
</evidence>